<keyword evidence="7" id="KW-0813">Transport</keyword>
<evidence type="ECO:0000256" key="4">
    <source>
        <dbReference type="ARBA" id="ARBA00022692"/>
    </source>
</evidence>
<protein>
    <submittedName>
        <fullName evidence="10">TRAP C4-dicarboxylate transport system permease DctM subunit</fullName>
    </submittedName>
</protein>
<evidence type="ECO:0000256" key="2">
    <source>
        <dbReference type="ARBA" id="ARBA00022475"/>
    </source>
</evidence>
<accession>R4YU68</accession>
<dbReference type="AlphaFoldDB" id="R4YU68"/>
<keyword evidence="3 7" id="KW-0997">Cell inner membrane</keyword>
<dbReference type="GO" id="GO:0005886">
    <property type="term" value="C:plasma membrane"/>
    <property type="evidence" value="ECO:0007669"/>
    <property type="project" value="UniProtKB-SubCell"/>
</dbReference>
<dbReference type="Pfam" id="PF06808">
    <property type="entry name" value="DctM"/>
    <property type="match status" value="1"/>
</dbReference>
<name>R4YU68_OLEAN</name>
<gene>
    <name evidence="10" type="ORF">OLEAN_C34370</name>
</gene>
<organism evidence="10 11">
    <name type="scientific">Oleispira antarctica RB-8</name>
    <dbReference type="NCBI Taxonomy" id="698738"/>
    <lineage>
        <taxon>Bacteria</taxon>
        <taxon>Pseudomonadati</taxon>
        <taxon>Pseudomonadota</taxon>
        <taxon>Gammaproteobacteria</taxon>
        <taxon>Oceanospirillales</taxon>
        <taxon>Oceanospirillaceae</taxon>
        <taxon>Oleispira</taxon>
    </lineage>
</organism>
<evidence type="ECO:0000256" key="1">
    <source>
        <dbReference type="ARBA" id="ARBA00004429"/>
    </source>
</evidence>
<dbReference type="PATRIC" id="fig|698738.3.peg.3576"/>
<feature type="transmembrane region" description="Helical" evidence="8">
    <location>
        <begin position="229"/>
        <end position="249"/>
    </location>
</feature>
<dbReference type="GO" id="GO:0022857">
    <property type="term" value="F:transmembrane transporter activity"/>
    <property type="evidence" value="ECO:0007669"/>
    <property type="project" value="UniProtKB-UniRule"/>
</dbReference>
<feature type="transmembrane region" description="Helical" evidence="8">
    <location>
        <begin position="342"/>
        <end position="373"/>
    </location>
</feature>
<feature type="transmembrane region" description="Helical" evidence="8">
    <location>
        <begin position="22"/>
        <end position="41"/>
    </location>
</feature>
<dbReference type="PANTHER" id="PTHR33362">
    <property type="entry name" value="SIALIC ACID TRAP TRANSPORTER PERMEASE PROTEIN SIAT-RELATED"/>
    <property type="match status" value="1"/>
</dbReference>
<keyword evidence="6 8" id="KW-0472">Membrane</keyword>
<feature type="transmembrane region" description="Helical" evidence="8">
    <location>
        <begin position="424"/>
        <end position="443"/>
    </location>
</feature>
<feature type="domain" description="TRAP C4-dicarboxylate transport system permease DctM subunit" evidence="9">
    <location>
        <begin position="266"/>
        <end position="682"/>
    </location>
</feature>
<dbReference type="HOGENOM" id="CLU_021146_0_0_6"/>
<feature type="transmembrane region" description="Helical" evidence="8">
    <location>
        <begin position="468"/>
        <end position="488"/>
    </location>
</feature>
<evidence type="ECO:0000256" key="5">
    <source>
        <dbReference type="ARBA" id="ARBA00022989"/>
    </source>
</evidence>
<feature type="transmembrane region" description="Helical" evidence="8">
    <location>
        <begin position="198"/>
        <end position="217"/>
    </location>
</feature>
<evidence type="ECO:0000256" key="3">
    <source>
        <dbReference type="ARBA" id="ARBA00022519"/>
    </source>
</evidence>
<reference evidence="10 11" key="1">
    <citation type="journal article" date="2013" name="Nat. Commun.">
        <title>Genome sequence and functional genomic analysis of the oil-degrading bacterium Oleispira antarctica.</title>
        <authorList>
            <person name="Kube M."/>
            <person name="Chernikova T.N."/>
            <person name="Al-Ramahi Y."/>
            <person name="Beloqui A."/>
            <person name="Lopez-Cortez N."/>
            <person name="Guazzaroni M.E."/>
            <person name="Heipieper H.J."/>
            <person name="Klages S."/>
            <person name="Kotsyurbenko O.R."/>
            <person name="Langer I."/>
            <person name="Nechitaylo T.Y."/>
            <person name="Lunsdorf H."/>
            <person name="Fernandez M."/>
            <person name="Juarez S."/>
            <person name="Ciordia S."/>
            <person name="Singer A."/>
            <person name="Kagan O."/>
            <person name="Egorova O."/>
            <person name="Petit P.A."/>
            <person name="Stogios P."/>
            <person name="Kim Y."/>
            <person name="Tchigvintsev A."/>
            <person name="Flick R."/>
            <person name="Denaro R."/>
            <person name="Genovese M."/>
            <person name="Albar J.P."/>
            <person name="Reva O.N."/>
            <person name="Martinez-Gomariz M."/>
            <person name="Tran H."/>
            <person name="Ferrer M."/>
            <person name="Savchenko A."/>
            <person name="Yakunin A.F."/>
            <person name="Yakimov M.M."/>
            <person name="Golyshina O.V."/>
            <person name="Reinhardt R."/>
            <person name="Golyshin P.N."/>
        </authorList>
    </citation>
    <scope>NUCLEOTIDE SEQUENCE [LARGE SCALE GENOMIC DNA]</scope>
</reference>
<feature type="transmembrane region" description="Helical" evidence="8">
    <location>
        <begin position="574"/>
        <end position="603"/>
    </location>
</feature>
<dbReference type="STRING" id="698738.OLEAN_C34370"/>
<keyword evidence="2" id="KW-1003">Cell membrane</keyword>
<keyword evidence="4 8" id="KW-0812">Transmembrane</keyword>
<dbReference type="EMBL" id="FO203512">
    <property type="protein sequence ID" value="CCK77613.1"/>
    <property type="molecule type" value="Genomic_DNA"/>
</dbReference>
<evidence type="ECO:0000256" key="7">
    <source>
        <dbReference type="RuleBase" id="RU369079"/>
    </source>
</evidence>
<feature type="transmembrane region" description="Helical" evidence="8">
    <location>
        <begin position="669"/>
        <end position="691"/>
    </location>
</feature>
<comment type="function">
    <text evidence="7">Part of the tripartite ATP-independent periplasmic (TRAP) transport system.</text>
</comment>
<feature type="transmembrane region" description="Helical" evidence="8">
    <location>
        <begin position="165"/>
        <end position="186"/>
    </location>
</feature>
<dbReference type="OrthoDB" id="9796052at2"/>
<dbReference type="PANTHER" id="PTHR33362:SF2">
    <property type="entry name" value="TRAP TRANSPORTER LARGE PERMEASE PROTEIN"/>
    <property type="match status" value="1"/>
</dbReference>
<keyword evidence="5 8" id="KW-1133">Transmembrane helix</keyword>
<feature type="transmembrane region" description="Helical" evidence="8">
    <location>
        <begin position="385"/>
        <end position="412"/>
    </location>
</feature>
<sequence length="692" mass="76879">MTLKINSANPEQPNVSVKRSHYMPAFLIFLLLSFVVVLGLGDSIHSRLLNLGENLWEGYYLLDPDAQEPSCNADKNIESSVKVLMAEQLADSADDLFGDDLFSNDNGTSEQDFRDSLTSSLAMCQAEHKNYHLQASRITPTLENFKSVETSVANFLITNIDIKEFVLVMMLFICAFIATVRHHHIALWAATNANQERVSTLFQLMANSLIAISFWHYRVTLSENSGTDHALNIQMLFLICFSVLAITNLVQLSQNFNRIVISGSDLLSVPLYVLMCLISSAYFILVDDHISGIAIYINQLTNLSNIFLNIGLYVFIGMTLKETAIPKLIFDLVRPFHLAPPLFASLIIFVTAYPTAFTGASGIFVLAIGGLLYEELRAAGTRRTLAFATTAMSGSLGVVLNPCLLIVIIAALNKEVTTSEMYSWGFTVFMLSAIIFSAIVLLTNRQPWMQMESWDESKKQIIATLKKLAPYALIVIAVLVGFDLLLDITMNEYSAPLVLPVILSVILAYEQLWLKKTHRTMRFLTVSTKAADEASVHIGALLSLIALSICLGGVLERSDVMMHFFGDELMNPWITMTICILLLTFIGMFMDPFGAVILVSATFASQAMASGIEPLHFWMVSLVAFELGYLSPPVALNHLLTRQVIGEKELQIANKDNEGKSLFRRYERILLPLITMLITLVIVGFGPLFVYL</sequence>
<dbReference type="Proteomes" id="UP000032749">
    <property type="component" value="Chromosome"/>
</dbReference>
<evidence type="ECO:0000313" key="10">
    <source>
        <dbReference type="EMBL" id="CCK77613.1"/>
    </source>
</evidence>
<evidence type="ECO:0000256" key="8">
    <source>
        <dbReference type="SAM" id="Phobius"/>
    </source>
</evidence>
<dbReference type="InterPro" id="IPR010656">
    <property type="entry name" value="DctM"/>
</dbReference>
<evidence type="ECO:0000313" key="11">
    <source>
        <dbReference type="Proteomes" id="UP000032749"/>
    </source>
</evidence>
<dbReference type="KEGG" id="oai:OLEAN_C34370"/>
<feature type="transmembrane region" description="Helical" evidence="8">
    <location>
        <begin position="494"/>
        <end position="514"/>
    </location>
</feature>
<feature type="transmembrane region" description="Helical" evidence="8">
    <location>
        <begin position="534"/>
        <end position="554"/>
    </location>
</feature>
<proteinExistence type="predicted"/>
<feature type="transmembrane region" description="Helical" evidence="8">
    <location>
        <begin position="269"/>
        <end position="286"/>
    </location>
</feature>
<evidence type="ECO:0000259" key="9">
    <source>
        <dbReference type="Pfam" id="PF06808"/>
    </source>
</evidence>
<dbReference type="InterPro" id="IPR004681">
    <property type="entry name" value="TRAP_DctM"/>
</dbReference>
<comment type="subcellular location">
    <subcellularLocation>
        <location evidence="1 7">Cell inner membrane</location>
        <topology evidence="1 7">Multi-pass membrane protein</topology>
    </subcellularLocation>
</comment>
<keyword evidence="11" id="KW-1185">Reference proteome</keyword>
<evidence type="ECO:0000256" key="6">
    <source>
        <dbReference type="ARBA" id="ARBA00023136"/>
    </source>
</evidence>